<feature type="signal peptide" evidence="1">
    <location>
        <begin position="1"/>
        <end position="19"/>
    </location>
</feature>
<dbReference type="InterPro" id="IPR013424">
    <property type="entry name" value="Ice-binding_C"/>
</dbReference>
<reference evidence="3 4" key="1">
    <citation type="submission" date="2020-02" db="EMBL/GenBank/DDBJ databases">
        <authorList>
            <person name="Kim M.K."/>
        </authorList>
    </citation>
    <scope>NUCLEOTIDE SEQUENCE [LARGE SCALE GENOMIC DNA]</scope>
    <source>
        <strain evidence="3 4">17J57-3</strain>
    </source>
</reference>
<name>A0A6B3SX09_9BURK</name>
<comment type="caution">
    <text evidence="3">The sequence shown here is derived from an EMBL/GenBank/DDBJ whole genome shotgun (WGS) entry which is preliminary data.</text>
</comment>
<feature type="chain" id="PRO_5025330523" evidence="1">
    <location>
        <begin position="20"/>
        <end position="52"/>
    </location>
</feature>
<gene>
    <name evidence="3" type="ORF">G3574_18015</name>
</gene>
<feature type="domain" description="Ice-binding protein C-terminal" evidence="2">
    <location>
        <begin position="27"/>
        <end position="51"/>
    </location>
</feature>
<keyword evidence="4" id="KW-1185">Reference proteome</keyword>
<sequence length="52" mass="5443">MRTVIALSVLATLSSAAFAVDSGPVFTVPEPDSLALLGIALVGMLATRWKRK</sequence>
<dbReference type="RefSeq" id="WP_163966229.1">
    <property type="nucleotide sequence ID" value="NZ_JAAIVB010000064.1"/>
</dbReference>
<accession>A0A6B3SX09</accession>
<evidence type="ECO:0000256" key="1">
    <source>
        <dbReference type="SAM" id="SignalP"/>
    </source>
</evidence>
<dbReference type="Proteomes" id="UP000482155">
    <property type="component" value="Unassembled WGS sequence"/>
</dbReference>
<dbReference type="NCBIfam" id="TIGR02595">
    <property type="entry name" value="PEP_CTERM"/>
    <property type="match status" value="1"/>
</dbReference>
<dbReference type="Pfam" id="PF07589">
    <property type="entry name" value="PEP-CTERM"/>
    <property type="match status" value="1"/>
</dbReference>
<keyword evidence="1" id="KW-0732">Signal</keyword>
<evidence type="ECO:0000313" key="4">
    <source>
        <dbReference type="Proteomes" id="UP000482155"/>
    </source>
</evidence>
<dbReference type="AlphaFoldDB" id="A0A6B3SX09"/>
<organism evidence="3 4">
    <name type="scientific">Noviherbaspirillum galbum</name>
    <dbReference type="NCBI Taxonomy" id="2709383"/>
    <lineage>
        <taxon>Bacteria</taxon>
        <taxon>Pseudomonadati</taxon>
        <taxon>Pseudomonadota</taxon>
        <taxon>Betaproteobacteria</taxon>
        <taxon>Burkholderiales</taxon>
        <taxon>Oxalobacteraceae</taxon>
        <taxon>Noviherbaspirillum</taxon>
    </lineage>
</organism>
<evidence type="ECO:0000313" key="3">
    <source>
        <dbReference type="EMBL" id="NEX62982.1"/>
    </source>
</evidence>
<dbReference type="EMBL" id="JAAIVB010000064">
    <property type="protein sequence ID" value="NEX62982.1"/>
    <property type="molecule type" value="Genomic_DNA"/>
</dbReference>
<proteinExistence type="predicted"/>
<evidence type="ECO:0000259" key="2">
    <source>
        <dbReference type="Pfam" id="PF07589"/>
    </source>
</evidence>
<protein>
    <submittedName>
        <fullName evidence="3">PEP-CTERM sorting domain-containing protein</fullName>
    </submittedName>
</protein>